<dbReference type="InterPro" id="IPR050794">
    <property type="entry name" value="CPA2_transporter"/>
</dbReference>
<comment type="caution">
    <text evidence="15">The sequence shown here is derived from an EMBL/GenBank/DDBJ whole genome shotgun (WGS) entry which is preliminary data.</text>
</comment>
<dbReference type="InterPro" id="IPR006153">
    <property type="entry name" value="Cation/H_exchanger_TM"/>
</dbReference>
<feature type="transmembrane region" description="Helical" evidence="12">
    <location>
        <begin position="237"/>
        <end position="257"/>
    </location>
</feature>
<gene>
    <name evidence="15" type="ORF">HPP92_007561</name>
</gene>
<feature type="transmembrane region" description="Helical" evidence="12">
    <location>
        <begin position="137"/>
        <end position="160"/>
    </location>
</feature>
<dbReference type="EMBL" id="JADCNL010000003">
    <property type="protein sequence ID" value="KAG0488750.1"/>
    <property type="molecule type" value="Genomic_DNA"/>
</dbReference>
<dbReference type="Gene3D" id="1.20.1530.20">
    <property type="match status" value="1"/>
</dbReference>
<dbReference type="GO" id="GO:0012505">
    <property type="term" value="C:endomembrane system"/>
    <property type="evidence" value="ECO:0007669"/>
    <property type="project" value="TreeGrafter"/>
</dbReference>
<keyword evidence="9" id="KW-0406">Ion transport</keyword>
<name>A0A835RAP9_VANPL</name>
<dbReference type="GO" id="GO:0015297">
    <property type="term" value="F:antiporter activity"/>
    <property type="evidence" value="ECO:0007669"/>
    <property type="project" value="InterPro"/>
</dbReference>
<comment type="similarity">
    <text evidence="11">Belongs to the monovalent cation:proton antiporter 2 (CPA2) transporter (TC 2.A.37) family. CHX (TC 2.A.37.4) subfamily.</text>
</comment>
<feature type="transmembrane region" description="Helical" evidence="12">
    <location>
        <begin position="356"/>
        <end position="376"/>
    </location>
</feature>
<reference evidence="15 16" key="1">
    <citation type="journal article" date="2020" name="Nat. Food">
        <title>A phased Vanilla planifolia genome enables genetic improvement of flavour and production.</title>
        <authorList>
            <person name="Hasing T."/>
            <person name="Tang H."/>
            <person name="Brym M."/>
            <person name="Khazi F."/>
            <person name="Huang T."/>
            <person name="Chambers A.H."/>
        </authorList>
    </citation>
    <scope>NUCLEOTIDE SEQUENCE [LARGE SCALE GENOMIC DNA]</scope>
    <source>
        <tissue evidence="15">Leaf</tissue>
    </source>
</reference>
<dbReference type="AlphaFoldDB" id="A0A835RAP9"/>
<keyword evidence="16" id="KW-1185">Reference proteome</keyword>
<evidence type="ECO:0000256" key="10">
    <source>
        <dbReference type="ARBA" id="ARBA00023136"/>
    </source>
</evidence>
<dbReference type="PANTHER" id="PTHR32468:SF30">
    <property type="entry name" value="OS12G0109150 PROTEIN"/>
    <property type="match status" value="1"/>
</dbReference>
<feature type="transmembrane region" description="Helical" evidence="12">
    <location>
        <begin position="420"/>
        <end position="442"/>
    </location>
</feature>
<evidence type="ECO:0000256" key="1">
    <source>
        <dbReference type="ARBA" id="ARBA00003198"/>
    </source>
</evidence>
<protein>
    <recommendedName>
        <fullName evidence="17">Cation/H+ exchanger domain-containing protein</fullName>
    </recommendedName>
</protein>
<accession>A0A835RAP9</accession>
<evidence type="ECO:0000256" key="5">
    <source>
        <dbReference type="ARBA" id="ARBA00022538"/>
    </source>
</evidence>
<evidence type="ECO:0000313" key="16">
    <source>
        <dbReference type="Proteomes" id="UP000636800"/>
    </source>
</evidence>
<feature type="transmembrane region" description="Helical" evidence="12">
    <location>
        <begin position="328"/>
        <end position="344"/>
    </location>
</feature>
<keyword evidence="7" id="KW-0630">Potassium</keyword>
<evidence type="ECO:0000256" key="12">
    <source>
        <dbReference type="SAM" id="Phobius"/>
    </source>
</evidence>
<evidence type="ECO:0000259" key="14">
    <source>
        <dbReference type="Pfam" id="PF23259"/>
    </source>
</evidence>
<feature type="transmembrane region" description="Helical" evidence="12">
    <location>
        <begin position="278"/>
        <end position="296"/>
    </location>
</feature>
<evidence type="ECO:0000256" key="3">
    <source>
        <dbReference type="ARBA" id="ARBA00004141"/>
    </source>
</evidence>
<comment type="subcellular location">
    <subcellularLocation>
        <location evidence="3">Membrane</location>
        <topology evidence="3">Multi-pass membrane protein</topology>
    </subcellularLocation>
    <subcellularLocation>
        <location evidence="2">Plastid</location>
        <location evidence="2">Chloroplast envelope</location>
    </subcellularLocation>
</comment>
<feature type="domain" description="Cation/H+ exchanger transmembrane" evidence="13">
    <location>
        <begin position="59"/>
        <end position="436"/>
    </location>
</feature>
<evidence type="ECO:0000256" key="4">
    <source>
        <dbReference type="ARBA" id="ARBA00022448"/>
    </source>
</evidence>
<evidence type="ECO:0000256" key="11">
    <source>
        <dbReference type="ARBA" id="ARBA00038341"/>
    </source>
</evidence>
<feature type="transmembrane region" description="Helical" evidence="12">
    <location>
        <begin position="205"/>
        <end position="231"/>
    </location>
</feature>
<dbReference type="Proteomes" id="UP000636800">
    <property type="component" value="Chromosome 3"/>
</dbReference>
<dbReference type="GO" id="GO:0006885">
    <property type="term" value="P:regulation of pH"/>
    <property type="evidence" value="ECO:0007669"/>
    <property type="project" value="TreeGrafter"/>
</dbReference>
<evidence type="ECO:0008006" key="17">
    <source>
        <dbReference type="Google" id="ProtNLM"/>
    </source>
</evidence>
<feature type="transmembrane region" description="Helical" evidence="12">
    <location>
        <begin position="104"/>
        <end position="125"/>
    </location>
</feature>
<dbReference type="InterPro" id="IPR038770">
    <property type="entry name" value="Na+/solute_symporter_sf"/>
</dbReference>
<keyword evidence="5" id="KW-0633">Potassium transport</keyword>
<dbReference type="GO" id="GO:0009941">
    <property type="term" value="C:chloroplast envelope"/>
    <property type="evidence" value="ECO:0007669"/>
    <property type="project" value="UniProtKB-SubCell"/>
</dbReference>
<feature type="domain" description="Cation/H(+) antiporter C-terminal" evidence="14">
    <location>
        <begin position="622"/>
        <end position="755"/>
    </location>
</feature>
<dbReference type="PANTHER" id="PTHR32468">
    <property type="entry name" value="CATION/H + ANTIPORTER"/>
    <property type="match status" value="1"/>
</dbReference>
<evidence type="ECO:0000256" key="7">
    <source>
        <dbReference type="ARBA" id="ARBA00022958"/>
    </source>
</evidence>
<evidence type="ECO:0000259" key="13">
    <source>
        <dbReference type="Pfam" id="PF00999"/>
    </source>
</evidence>
<keyword evidence="8 12" id="KW-1133">Transmembrane helix</keyword>
<dbReference type="InterPro" id="IPR057290">
    <property type="entry name" value="CHX17_C"/>
</dbReference>
<dbReference type="GO" id="GO:1902600">
    <property type="term" value="P:proton transmembrane transport"/>
    <property type="evidence" value="ECO:0007669"/>
    <property type="project" value="InterPro"/>
</dbReference>
<dbReference type="GO" id="GO:0016020">
    <property type="term" value="C:membrane"/>
    <property type="evidence" value="ECO:0007669"/>
    <property type="project" value="UniProtKB-SubCell"/>
</dbReference>
<dbReference type="Pfam" id="PF23259">
    <property type="entry name" value="CHX17_C"/>
    <property type="match status" value="1"/>
</dbReference>
<evidence type="ECO:0000256" key="9">
    <source>
        <dbReference type="ARBA" id="ARBA00023065"/>
    </source>
</evidence>
<keyword evidence="4" id="KW-0813">Transport</keyword>
<dbReference type="Pfam" id="PF00999">
    <property type="entry name" value="Na_H_Exchanger"/>
    <property type="match status" value="1"/>
</dbReference>
<evidence type="ECO:0000256" key="2">
    <source>
        <dbReference type="ARBA" id="ARBA00004119"/>
    </source>
</evidence>
<feature type="transmembrane region" description="Helical" evidence="12">
    <location>
        <begin position="41"/>
        <end position="60"/>
    </location>
</feature>
<organism evidence="15 16">
    <name type="scientific">Vanilla planifolia</name>
    <name type="common">Vanilla</name>
    <dbReference type="NCBI Taxonomy" id="51239"/>
    <lineage>
        <taxon>Eukaryota</taxon>
        <taxon>Viridiplantae</taxon>
        <taxon>Streptophyta</taxon>
        <taxon>Embryophyta</taxon>
        <taxon>Tracheophyta</taxon>
        <taxon>Spermatophyta</taxon>
        <taxon>Magnoliopsida</taxon>
        <taxon>Liliopsida</taxon>
        <taxon>Asparagales</taxon>
        <taxon>Orchidaceae</taxon>
        <taxon>Vanilloideae</taxon>
        <taxon>Vanilleae</taxon>
        <taxon>Vanilla</taxon>
    </lineage>
</organism>
<sequence>MSIVAPPIVNKTTVKPFRSVCYDNNFVTSQGIFLGDDPLSFSLPLLLLEVSLIFVVSNALHFVLKPLGQSKVVAQILTGMLFGSTGFGRSLAFRRTVFPARATFILDTISMLSFILFLFSTGVKTDLGLLKKPGSRAIAVGAVGSLLPLFVSLSLFLPLHQSFPDDLWRGQFIFSLATRLSLSSFPVISSALDEHGLLNSDLGRMAVSAALITDVCNWGISSIITAVALVLKANSPEIAAATVGCFAFFTLFVIFVARPLALRMVRRTRIGSLMKQGGFVALIVGALLSALFTEVFGYHATLGPIMLGLALPGGMPIGATLTERLESFLFGIFLPIYLALAGYRTDITDLGNLKTWGSLELLVMICFFGKLTGSILAARHFKIPLKDAFILGLMTNIKGIVEVSYLNVKGDSELATAQHFSVLMISIVVITAVTMPLIKYLYDPNVRYVARKRRTIEHMKSGSDFRILAAVHVEDDVPPLLDLLDALHPHPSSPHNLHILHLTELAGRAASVLRPHRLRPRDTSNPTASDRITAAFRHFAEERPEGSILLQPFVAASPTSTMYNDVCSLALQRKARLVLLPFRRQPPGLSQAVLDHAPCSVAVLVAGAAATCAKTNLTVERVAVVFLGGKDDREALAIAGRMAEGGVEVTVVRVRGRGEPSAVEDEEAVAGVRRRAGVEYVESVVGDGEETVGVVRGMGERFDLVVVGRRKGLEGDEVTKGMEEWSQCPELGVLGDMLASAEISGRVAILVVQQQEWAAGNACQVEYGVADEGARDGLINKMAASV</sequence>
<dbReference type="GO" id="GO:0006813">
    <property type="term" value="P:potassium ion transport"/>
    <property type="evidence" value="ECO:0007669"/>
    <property type="project" value="UniProtKB-KW"/>
</dbReference>
<keyword evidence="10 12" id="KW-0472">Membrane</keyword>
<comment type="function">
    <text evidence="1">May function as sodium-coupled metabolite transporter across the chloroplast envelope.</text>
</comment>
<evidence type="ECO:0000256" key="6">
    <source>
        <dbReference type="ARBA" id="ARBA00022692"/>
    </source>
</evidence>
<keyword evidence="6 12" id="KW-0812">Transmembrane</keyword>
<evidence type="ECO:0000256" key="8">
    <source>
        <dbReference type="ARBA" id="ARBA00022989"/>
    </source>
</evidence>
<dbReference type="OrthoDB" id="2130629at2759"/>
<feature type="transmembrane region" description="Helical" evidence="12">
    <location>
        <begin position="72"/>
        <end position="92"/>
    </location>
</feature>
<proteinExistence type="inferred from homology"/>
<evidence type="ECO:0000313" key="15">
    <source>
        <dbReference type="EMBL" id="KAG0488750.1"/>
    </source>
</evidence>